<accession>A0ABW7A1E0</accession>
<evidence type="ECO:0000313" key="6">
    <source>
        <dbReference type="Proteomes" id="UP001604002"/>
    </source>
</evidence>
<dbReference type="PANTHER" id="PTHR30146">
    <property type="entry name" value="LACI-RELATED TRANSCRIPTIONAL REPRESSOR"/>
    <property type="match status" value="1"/>
</dbReference>
<gene>
    <name evidence="5" type="ORF">V5F32_21885</name>
</gene>
<dbReference type="SMART" id="SM00354">
    <property type="entry name" value="HTH_LACI"/>
    <property type="match status" value="1"/>
</dbReference>
<dbReference type="CDD" id="cd06267">
    <property type="entry name" value="PBP1_LacI_sugar_binding-like"/>
    <property type="match status" value="1"/>
</dbReference>
<dbReference type="Proteomes" id="UP001604002">
    <property type="component" value="Unassembled WGS sequence"/>
</dbReference>
<name>A0ABW7A1E0_9HYPH</name>
<dbReference type="GO" id="GO:0003677">
    <property type="term" value="F:DNA binding"/>
    <property type="evidence" value="ECO:0007669"/>
    <property type="project" value="UniProtKB-KW"/>
</dbReference>
<dbReference type="Pfam" id="PF00356">
    <property type="entry name" value="LacI"/>
    <property type="match status" value="1"/>
</dbReference>
<comment type="caution">
    <text evidence="5">The sequence shown here is derived from an EMBL/GenBank/DDBJ whole genome shotgun (WGS) entry which is preliminary data.</text>
</comment>
<proteinExistence type="predicted"/>
<dbReference type="SUPFAM" id="SSF47413">
    <property type="entry name" value="lambda repressor-like DNA-binding domains"/>
    <property type="match status" value="1"/>
</dbReference>
<dbReference type="SUPFAM" id="SSF53822">
    <property type="entry name" value="Periplasmic binding protein-like I"/>
    <property type="match status" value="1"/>
</dbReference>
<feature type="domain" description="HTH lacI-type" evidence="4">
    <location>
        <begin position="9"/>
        <end position="65"/>
    </location>
</feature>
<dbReference type="EMBL" id="JBAFVH010000016">
    <property type="protein sequence ID" value="MFG1374839.1"/>
    <property type="molecule type" value="Genomic_DNA"/>
</dbReference>
<dbReference type="PROSITE" id="PS50932">
    <property type="entry name" value="HTH_LACI_2"/>
    <property type="match status" value="1"/>
</dbReference>
<dbReference type="PANTHER" id="PTHR30146:SF138">
    <property type="entry name" value="TRANSCRIPTIONAL REGULATORY PROTEIN"/>
    <property type="match status" value="1"/>
</dbReference>
<dbReference type="InterPro" id="IPR046335">
    <property type="entry name" value="LacI/GalR-like_sensor"/>
</dbReference>
<dbReference type="InterPro" id="IPR028082">
    <property type="entry name" value="Peripla_BP_I"/>
</dbReference>
<keyword evidence="3" id="KW-0804">Transcription</keyword>
<keyword evidence="2 5" id="KW-0238">DNA-binding</keyword>
<dbReference type="InterPro" id="IPR010982">
    <property type="entry name" value="Lambda_DNA-bd_dom_sf"/>
</dbReference>
<organism evidence="5 6">
    <name type="scientific">Xanthobacter oligotrophicus</name>
    <dbReference type="NCBI Taxonomy" id="2607286"/>
    <lineage>
        <taxon>Bacteria</taxon>
        <taxon>Pseudomonadati</taxon>
        <taxon>Pseudomonadota</taxon>
        <taxon>Alphaproteobacteria</taxon>
        <taxon>Hyphomicrobiales</taxon>
        <taxon>Xanthobacteraceae</taxon>
        <taxon>Xanthobacter</taxon>
    </lineage>
</organism>
<evidence type="ECO:0000256" key="2">
    <source>
        <dbReference type="ARBA" id="ARBA00023125"/>
    </source>
</evidence>
<protein>
    <submittedName>
        <fullName evidence="5">LacI family DNA-binding transcriptional regulator</fullName>
    </submittedName>
</protein>
<dbReference type="Pfam" id="PF13377">
    <property type="entry name" value="Peripla_BP_3"/>
    <property type="match status" value="1"/>
</dbReference>
<evidence type="ECO:0000259" key="4">
    <source>
        <dbReference type="PROSITE" id="PS50932"/>
    </source>
</evidence>
<keyword evidence="1" id="KW-0805">Transcription regulation</keyword>
<sequence>MTETPRLHPTLQAVADAAGVHRSTASRALNPQTAHLVADDVAERIQAAARRLGYRRDAMAAGLRTKHSHLVGIAVPDMANLVFAPILCGIEEVLAKNGYSALIANTGSDVARQIDVVDQLIGRRVEGLILATVQQEDDPVLTRCLDARVPTVLVNRAKARHRAPAVISDDLNGMRIAVEHLIGLGHRRIGHLAGPQNLSTGVLRLQGFREAMERAGLDASAVMCASAYTREAGAVAGGTLLDRFGDLTAVAAANDLLALGLYGALAERGLSCPADVSVVGHNDMPLVDMVSPPLTSVRIRHQEMGAEAARLLLEQMSGAASGITIRVTPPELIVRGSTSRRAARGKKAPAK</sequence>
<dbReference type="InterPro" id="IPR000843">
    <property type="entry name" value="HTH_LacI"/>
</dbReference>
<evidence type="ECO:0000256" key="3">
    <source>
        <dbReference type="ARBA" id="ARBA00023163"/>
    </source>
</evidence>
<reference evidence="5 6" key="1">
    <citation type="submission" date="2024-02" db="EMBL/GenBank/DDBJ databases">
        <title>Expansion and revision of Xanthobacter and proposal of Roseixanthobacter gen. nov.</title>
        <authorList>
            <person name="Soltysiak M.P.M."/>
            <person name="Jalihal A."/>
            <person name="Ory A."/>
            <person name="Chrisophersen C."/>
            <person name="Lee A.D."/>
            <person name="Boulton J."/>
            <person name="Springer M."/>
        </authorList>
    </citation>
    <scope>NUCLEOTIDE SEQUENCE [LARGE SCALE GENOMIC DNA]</scope>
    <source>
        <strain evidence="5 6">23A</strain>
    </source>
</reference>
<dbReference type="Gene3D" id="3.40.50.2300">
    <property type="match status" value="2"/>
</dbReference>
<dbReference type="CDD" id="cd01392">
    <property type="entry name" value="HTH_LacI"/>
    <property type="match status" value="1"/>
</dbReference>
<evidence type="ECO:0000256" key="1">
    <source>
        <dbReference type="ARBA" id="ARBA00023015"/>
    </source>
</evidence>
<dbReference type="RefSeq" id="WP_393994414.1">
    <property type="nucleotide sequence ID" value="NZ_JBAFVH010000016.1"/>
</dbReference>
<evidence type="ECO:0000313" key="5">
    <source>
        <dbReference type="EMBL" id="MFG1374839.1"/>
    </source>
</evidence>
<dbReference type="Gene3D" id="1.10.260.40">
    <property type="entry name" value="lambda repressor-like DNA-binding domains"/>
    <property type="match status" value="1"/>
</dbReference>
<keyword evidence="6" id="KW-1185">Reference proteome</keyword>